<dbReference type="RefSeq" id="WP_105304675.1">
    <property type="nucleotide sequence ID" value="NZ_JAQXPC010000052.1"/>
</dbReference>
<dbReference type="GO" id="GO:0008982">
    <property type="term" value="F:protein-N(PI)-phosphohistidine-sugar phosphotransferase activity"/>
    <property type="evidence" value="ECO:0007669"/>
    <property type="project" value="InterPro"/>
</dbReference>
<dbReference type="InterPro" id="IPR003501">
    <property type="entry name" value="PTS_EIIB_2/3"/>
</dbReference>
<keyword evidence="3" id="KW-0813">Transport</keyword>
<feature type="domain" description="PTS EIIB type-2" evidence="2">
    <location>
        <begin position="2"/>
        <end position="98"/>
    </location>
</feature>
<evidence type="ECO:0000313" key="4">
    <source>
        <dbReference type="Proteomes" id="UP000461880"/>
    </source>
</evidence>
<dbReference type="InterPro" id="IPR013011">
    <property type="entry name" value="PTS_EIIB_2"/>
</dbReference>
<name>A0A7X2TGC3_9FIRM</name>
<keyword evidence="4" id="KW-1185">Reference proteome</keyword>
<keyword evidence="1" id="KW-0808">Transferase</keyword>
<dbReference type="Pfam" id="PF02302">
    <property type="entry name" value="PTS_IIB"/>
    <property type="match status" value="1"/>
</dbReference>
<gene>
    <name evidence="3" type="ORF">FYJ51_12375</name>
</gene>
<reference evidence="3 4" key="1">
    <citation type="submission" date="2019-08" db="EMBL/GenBank/DDBJ databases">
        <title>In-depth cultivation of the pig gut microbiome towards novel bacterial diversity and tailored functional studies.</title>
        <authorList>
            <person name="Wylensek D."/>
            <person name="Hitch T.C.A."/>
            <person name="Clavel T."/>
        </authorList>
    </citation>
    <scope>NUCLEOTIDE SEQUENCE [LARGE SCALE GENOMIC DNA]</scope>
    <source>
        <strain evidence="3 4">Oil+RF-744-GAM-WT-6</strain>
    </source>
</reference>
<dbReference type="AlphaFoldDB" id="A0A7X2TGC3"/>
<dbReference type="CDD" id="cd05563">
    <property type="entry name" value="PTS_IIB_ascorbate"/>
    <property type="match status" value="1"/>
</dbReference>
<dbReference type="InterPro" id="IPR036095">
    <property type="entry name" value="PTS_EIIB-like_sf"/>
</dbReference>
<evidence type="ECO:0000256" key="1">
    <source>
        <dbReference type="ARBA" id="ARBA00022679"/>
    </source>
</evidence>
<dbReference type="SUPFAM" id="SSF52794">
    <property type="entry name" value="PTS system IIB component-like"/>
    <property type="match status" value="1"/>
</dbReference>
<dbReference type="GO" id="GO:0009401">
    <property type="term" value="P:phosphoenolpyruvate-dependent sugar phosphotransferase system"/>
    <property type="evidence" value="ECO:0007669"/>
    <property type="project" value="InterPro"/>
</dbReference>
<evidence type="ECO:0000313" key="3">
    <source>
        <dbReference type="EMBL" id="MSS59689.1"/>
    </source>
</evidence>
<dbReference type="Proteomes" id="UP000461880">
    <property type="component" value="Unassembled WGS sequence"/>
</dbReference>
<sequence>MVSILACCANGSGTSLMMAMTLDKAIKAEGWKVSKTHHCSLSEGKNTAVNYDIVLCPLNFTNMFKDAEAKGVKVVGLKNVMSQKEMTEKINATGLNLK</sequence>
<evidence type="ECO:0000259" key="2">
    <source>
        <dbReference type="PROSITE" id="PS51099"/>
    </source>
</evidence>
<accession>A0A7X2TGC3</accession>
<comment type="caution">
    <text evidence="3">The sequence shown here is derived from an EMBL/GenBank/DDBJ whole genome shotgun (WGS) entry which is preliminary data.</text>
</comment>
<dbReference type="EMBL" id="VUMN01000044">
    <property type="protein sequence ID" value="MSS59689.1"/>
    <property type="molecule type" value="Genomic_DNA"/>
</dbReference>
<dbReference type="PROSITE" id="PS51099">
    <property type="entry name" value="PTS_EIIB_TYPE_2"/>
    <property type="match status" value="1"/>
</dbReference>
<proteinExistence type="predicted"/>
<organism evidence="3 4">
    <name type="scientific">Stecheria intestinalis</name>
    <dbReference type="NCBI Taxonomy" id="2606630"/>
    <lineage>
        <taxon>Bacteria</taxon>
        <taxon>Bacillati</taxon>
        <taxon>Bacillota</taxon>
        <taxon>Erysipelotrichia</taxon>
        <taxon>Erysipelotrichales</taxon>
        <taxon>Erysipelotrichaceae</taxon>
        <taxon>Stecheria</taxon>
    </lineage>
</organism>
<dbReference type="Gene3D" id="3.40.50.2300">
    <property type="match status" value="1"/>
</dbReference>
<keyword evidence="3" id="KW-0762">Sugar transport</keyword>
<protein>
    <submittedName>
        <fullName evidence="3">PTS sugar transporter subunit IIB</fullName>
    </submittedName>
</protein>